<evidence type="ECO:0000313" key="1">
    <source>
        <dbReference type="EMBL" id="GGR04612.1"/>
    </source>
</evidence>
<protein>
    <submittedName>
        <fullName evidence="1">Uncharacterized protein</fullName>
    </submittedName>
</protein>
<comment type="caution">
    <text evidence="1">The sequence shown here is derived from an EMBL/GenBank/DDBJ whole genome shotgun (WGS) entry which is preliminary data.</text>
</comment>
<gene>
    <name evidence="1" type="ORF">GCM10008957_16870</name>
</gene>
<reference evidence="1" key="1">
    <citation type="journal article" date="2014" name="Int. J. Syst. Evol. Microbiol.">
        <title>Complete genome sequence of Corynebacterium casei LMG S-19264T (=DSM 44701T), isolated from a smear-ripened cheese.</title>
        <authorList>
            <consortium name="US DOE Joint Genome Institute (JGI-PGF)"/>
            <person name="Walter F."/>
            <person name="Albersmeier A."/>
            <person name="Kalinowski J."/>
            <person name="Ruckert C."/>
        </authorList>
    </citation>
    <scope>NUCLEOTIDE SEQUENCE</scope>
    <source>
        <strain evidence="1">JCM 31311</strain>
    </source>
</reference>
<accession>A0A918C4L8</accession>
<proteinExistence type="predicted"/>
<dbReference type="Proteomes" id="UP000603865">
    <property type="component" value="Unassembled WGS sequence"/>
</dbReference>
<evidence type="ECO:0000313" key="2">
    <source>
        <dbReference type="Proteomes" id="UP000603865"/>
    </source>
</evidence>
<dbReference type="AlphaFoldDB" id="A0A918C4L8"/>
<keyword evidence="2" id="KW-1185">Reference proteome</keyword>
<reference evidence="1" key="2">
    <citation type="submission" date="2020-09" db="EMBL/GenBank/DDBJ databases">
        <authorList>
            <person name="Sun Q."/>
            <person name="Ohkuma M."/>
        </authorList>
    </citation>
    <scope>NUCLEOTIDE SEQUENCE</scope>
    <source>
        <strain evidence="1">JCM 31311</strain>
    </source>
</reference>
<organism evidence="1 2">
    <name type="scientific">Deinococcus ruber</name>
    <dbReference type="NCBI Taxonomy" id="1848197"/>
    <lineage>
        <taxon>Bacteria</taxon>
        <taxon>Thermotogati</taxon>
        <taxon>Deinococcota</taxon>
        <taxon>Deinococci</taxon>
        <taxon>Deinococcales</taxon>
        <taxon>Deinococcaceae</taxon>
        <taxon>Deinococcus</taxon>
    </lineage>
</organism>
<name>A0A918C4L8_9DEIO</name>
<sequence>MRALRVGRYASGMFSGRLPTFGLLMPLLLSLNACAGPPLSEVRGEVIGWTYGAGAAEFLSDDLKTLSTTTLDKVGRFNLKLPDAATLQPYLEDSLVPDLPAGCTSTVKAEPSGAKFYSQGDITAYPSQATQKTALTLVSEDRAGSEPLKIVKRLYMYATQDVRVSGDLTCPVNGQKASANYSLDLKAGWNRVASNQTVYSSGASQTNILIVGSDGFEHWMVAP</sequence>
<dbReference type="EMBL" id="BMQL01000007">
    <property type="protein sequence ID" value="GGR04612.1"/>
    <property type="molecule type" value="Genomic_DNA"/>
</dbReference>